<dbReference type="AlphaFoldDB" id="A0A1V9ZEB4"/>
<gene>
    <name evidence="1" type="ORF">ACHHYP_16023</name>
</gene>
<accession>A0A1V9ZEB4</accession>
<dbReference type="InterPro" id="IPR052769">
    <property type="entry name" value="TPR_domain_protein"/>
</dbReference>
<evidence type="ECO:0000313" key="1">
    <source>
        <dbReference type="EMBL" id="OQR96336.1"/>
    </source>
</evidence>
<dbReference type="InterPro" id="IPR011990">
    <property type="entry name" value="TPR-like_helical_dom_sf"/>
</dbReference>
<dbReference type="OrthoDB" id="2423701at2759"/>
<proteinExistence type="predicted"/>
<reference evidence="1 2" key="1">
    <citation type="journal article" date="2014" name="Genome Biol. Evol.">
        <title>The secreted proteins of Achlya hypogyna and Thraustotheca clavata identify the ancestral oomycete secretome and reveal gene acquisitions by horizontal gene transfer.</title>
        <authorList>
            <person name="Misner I."/>
            <person name="Blouin N."/>
            <person name="Leonard G."/>
            <person name="Richards T.A."/>
            <person name="Lane C.E."/>
        </authorList>
    </citation>
    <scope>NUCLEOTIDE SEQUENCE [LARGE SCALE GENOMIC DNA]</scope>
    <source>
        <strain evidence="1 2">ATCC 48635</strain>
    </source>
</reference>
<organism evidence="1 2">
    <name type="scientific">Achlya hypogyna</name>
    <name type="common">Oomycete</name>
    <name type="synonym">Protoachlya hypogyna</name>
    <dbReference type="NCBI Taxonomy" id="1202772"/>
    <lineage>
        <taxon>Eukaryota</taxon>
        <taxon>Sar</taxon>
        <taxon>Stramenopiles</taxon>
        <taxon>Oomycota</taxon>
        <taxon>Saprolegniomycetes</taxon>
        <taxon>Saprolegniales</taxon>
        <taxon>Achlyaceae</taxon>
        <taxon>Achlya</taxon>
    </lineage>
</organism>
<comment type="caution">
    <text evidence="1">The sequence shown here is derived from an EMBL/GenBank/DDBJ whole genome shotgun (WGS) entry which is preliminary data.</text>
</comment>
<dbReference type="Proteomes" id="UP000243579">
    <property type="component" value="Unassembled WGS sequence"/>
</dbReference>
<dbReference type="Gene3D" id="1.25.40.10">
    <property type="entry name" value="Tetratricopeptide repeat domain"/>
    <property type="match status" value="1"/>
</dbReference>
<dbReference type="EMBL" id="JNBR01000147">
    <property type="protein sequence ID" value="OQR96336.1"/>
    <property type="molecule type" value="Genomic_DNA"/>
</dbReference>
<keyword evidence="2" id="KW-1185">Reference proteome</keyword>
<dbReference type="PANTHER" id="PTHR46014:SF1">
    <property type="entry name" value="TETRATRICOPEPTIDE REPEAT PROTEIN 1"/>
    <property type="match status" value="1"/>
</dbReference>
<sequence length="499" mass="54563">MPIVEAAVDGSFDVGAADDARPWDEIKAEGNALFVAKDFAGALVKYAAALEAAPQDQRHLLLGNRATCFFQLQHLPEALREVNEALALVPAWDKGLARKQCILKAMAAQKAMRAKSTAVVLGSMYGEKDAVLPDNDQAKPAHVLWRRLKASVEAQHQTSLDGVFAKLSNERDFVQLVYPGIPLEDVQRQKLPRSLRQLLSDAAKYEAELIALMPKVEAKANLVLENVKRKGAAMGDIMDAATEAALRPQVYQEAFARELLAMIQRVNASTHAALAQDSRFIADPTAECAHWDLIDDTVGKRLFADGAAFAVQDDFMGEEYLPLLLSDARRLKKQGKLLPVDQASMRFWTKESGLSDDFPALAEVVEKLQALPFALNRVYDVGLCDEAKLDVSCSTSLLCLEPGQAQPRRLDCGPPGDPSDNGYKLSCIYCLGDGDVTGGDLELVPLASGKVEVVLAKPDRLCLYKCQDVLNALTSVTSSSPMYYVVFRMHGTRPLVHRL</sequence>
<dbReference type="STRING" id="1202772.A0A1V9ZEB4"/>
<dbReference type="Gene3D" id="2.60.120.620">
    <property type="entry name" value="q2cbj1_9rhob like domain"/>
    <property type="match status" value="1"/>
</dbReference>
<evidence type="ECO:0000313" key="2">
    <source>
        <dbReference type="Proteomes" id="UP000243579"/>
    </source>
</evidence>
<dbReference type="PANTHER" id="PTHR46014">
    <property type="entry name" value="TETRATRICOPEPTIDE REPEAT PROTEIN 1"/>
    <property type="match status" value="1"/>
</dbReference>
<protein>
    <submittedName>
        <fullName evidence="1">Uncharacterized protein</fullName>
    </submittedName>
</protein>
<name>A0A1V9ZEB4_ACHHY</name>
<dbReference type="SUPFAM" id="SSF48452">
    <property type="entry name" value="TPR-like"/>
    <property type="match status" value="1"/>
</dbReference>